<reference evidence="19 20" key="1">
    <citation type="submission" date="2017-09" db="EMBL/GenBank/DDBJ databases">
        <title>Depth-based differentiation of microbial function through sediment-hosted aquifers and enrichment of novel symbionts in the deep terrestrial subsurface.</title>
        <authorList>
            <person name="Probst A.J."/>
            <person name="Ladd B."/>
            <person name="Jarett J.K."/>
            <person name="Geller-Mcgrath D.E."/>
            <person name="Sieber C.M."/>
            <person name="Emerson J.B."/>
            <person name="Anantharaman K."/>
            <person name="Thomas B.C."/>
            <person name="Malmstrom R."/>
            <person name="Stieglmeier M."/>
            <person name="Klingl A."/>
            <person name="Woyke T."/>
            <person name="Ryan C.M."/>
            <person name="Banfield J.F."/>
        </authorList>
    </citation>
    <scope>NUCLEOTIDE SEQUENCE [LARGE SCALE GENOMIC DNA]</scope>
    <source>
        <strain evidence="19">CG11_big_fil_rev_8_21_14_0_20_36_8</strain>
    </source>
</reference>
<dbReference type="GO" id="GO:0044206">
    <property type="term" value="P:UMP salvage"/>
    <property type="evidence" value="ECO:0007669"/>
    <property type="project" value="UniProtKB-UniRule"/>
</dbReference>
<comment type="pathway">
    <text evidence="3 16 17">Pyrimidine metabolism; CTP biosynthesis via salvage pathway; CTP from cytidine: step 1/3.</text>
</comment>
<evidence type="ECO:0000256" key="15">
    <source>
        <dbReference type="ARBA" id="ARBA00048909"/>
    </source>
</evidence>
<comment type="similarity">
    <text evidence="4 16 17">Belongs to the uridine kinase family.</text>
</comment>
<evidence type="ECO:0000313" key="20">
    <source>
        <dbReference type="Proteomes" id="UP000231056"/>
    </source>
</evidence>
<evidence type="ECO:0000256" key="2">
    <source>
        <dbReference type="ARBA" id="ARBA00004690"/>
    </source>
</evidence>
<dbReference type="InterPro" id="IPR026008">
    <property type="entry name" value="Uridine_kinase"/>
</dbReference>
<evidence type="ECO:0000256" key="1">
    <source>
        <dbReference type="ARBA" id="ARBA00004496"/>
    </source>
</evidence>
<dbReference type="UniPathway" id="UPA00579">
    <property type="reaction ID" value="UER00640"/>
</dbReference>
<feature type="binding site" evidence="16">
    <location>
        <begin position="11"/>
        <end position="18"/>
    </location>
    <ligand>
        <name>ATP</name>
        <dbReference type="ChEBI" id="CHEBI:30616"/>
    </ligand>
</feature>
<evidence type="ECO:0000256" key="17">
    <source>
        <dbReference type="RuleBase" id="RU003825"/>
    </source>
</evidence>
<dbReference type="EC" id="2.7.1.48" evidence="5 16"/>
<accession>A0A2M6IU03</accession>
<evidence type="ECO:0000259" key="18">
    <source>
        <dbReference type="Pfam" id="PF00485"/>
    </source>
</evidence>
<dbReference type="AlphaFoldDB" id="A0A2M6IU03"/>
<dbReference type="GO" id="GO:0044211">
    <property type="term" value="P:CTP salvage"/>
    <property type="evidence" value="ECO:0007669"/>
    <property type="project" value="UniProtKB-UniRule"/>
</dbReference>
<comment type="catalytic activity">
    <reaction evidence="15 16 17">
        <text>uridine + ATP = UMP + ADP + H(+)</text>
        <dbReference type="Rhea" id="RHEA:16825"/>
        <dbReference type="ChEBI" id="CHEBI:15378"/>
        <dbReference type="ChEBI" id="CHEBI:16704"/>
        <dbReference type="ChEBI" id="CHEBI:30616"/>
        <dbReference type="ChEBI" id="CHEBI:57865"/>
        <dbReference type="ChEBI" id="CHEBI:456216"/>
        <dbReference type="EC" id="2.7.1.48"/>
    </reaction>
</comment>
<evidence type="ECO:0000256" key="7">
    <source>
        <dbReference type="ARBA" id="ARBA00022490"/>
    </source>
</evidence>
<evidence type="ECO:0000256" key="8">
    <source>
        <dbReference type="ARBA" id="ARBA00022679"/>
    </source>
</evidence>
<evidence type="ECO:0000256" key="4">
    <source>
        <dbReference type="ARBA" id="ARBA00005408"/>
    </source>
</evidence>
<keyword evidence="8 16" id="KW-0808">Transferase</keyword>
<comment type="pathway">
    <text evidence="2 16 17">Pyrimidine metabolism; UMP biosynthesis via salvage pathway; UMP from uridine: step 1/1.</text>
</comment>
<dbReference type="GO" id="GO:0043771">
    <property type="term" value="F:cytidine kinase activity"/>
    <property type="evidence" value="ECO:0007669"/>
    <property type="project" value="RHEA"/>
</dbReference>
<organism evidence="19 20">
    <name type="scientific">Candidatus Roizmanbacteria bacterium CG11_big_fil_rev_8_21_14_0_20_36_8</name>
    <dbReference type="NCBI Taxonomy" id="1974856"/>
    <lineage>
        <taxon>Bacteria</taxon>
        <taxon>Candidatus Roizmaniibacteriota</taxon>
    </lineage>
</organism>
<evidence type="ECO:0000256" key="5">
    <source>
        <dbReference type="ARBA" id="ARBA00012137"/>
    </source>
</evidence>
<dbReference type="NCBIfam" id="NF004018">
    <property type="entry name" value="PRK05480.1"/>
    <property type="match status" value="1"/>
</dbReference>
<keyword evidence="10 16" id="KW-0418">Kinase</keyword>
<keyword evidence="7 16" id="KW-0963">Cytoplasm</keyword>
<feature type="domain" description="Phosphoribulokinase/uridine kinase" evidence="18">
    <location>
        <begin position="6"/>
        <end position="190"/>
    </location>
</feature>
<name>A0A2M6IU03_9BACT</name>
<dbReference type="Pfam" id="PF00485">
    <property type="entry name" value="PRK"/>
    <property type="match status" value="1"/>
</dbReference>
<evidence type="ECO:0000256" key="6">
    <source>
        <dbReference type="ARBA" id="ARBA00021478"/>
    </source>
</evidence>
<evidence type="ECO:0000256" key="14">
    <source>
        <dbReference type="ARBA" id="ARBA00047436"/>
    </source>
</evidence>
<dbReference type="HAMAP" id="MF_00551">
    <property type="entry name" value="Uridine_kinase"/>
    <property type="match status" value="1"/>
</dbReference>
<dbReference type="InterPro" id="IPR006083">
    <property type="entry name" value="PRK/URK"/>
</dbReference>
<dbReference type="PANTHER" id="PTHR10285">
    <property type="entry name" value="URIDINE KINASE"/>
    <property type="match status" value="1"/>
</dbReference>
<dbReference type="InterPro" id="IPR027417">
    <property type="entry name" value="P-loop_NTPase"/>
</dbReference>
<protein>
    <recommendedName>
        <fullName evidence="6 16">Uridine kinase</fullName>
        <ecNumber evidence="5 16">2.7.1.48</ecNumber>
    </recommendedName>
    <alternativeName>
        <fullName evidence="12 16">Cytidine monophosphokinase</fullName>
    </alternativeName>
    <alternativeName>
        <fullName evidence="13 16">Uridine monophosphokinase</fullName>
    </alternativeName>
</protein>
<dbReference type="Gene3D" id="3.40.50.300">
    <property type="entry name" value="P-loop containing nucleotide triphosphate hydrolases"/>
    <property type="match status" value="1"/>
</dbReference>
<dbReference type="UniPathway" id="UPA00574">
    <property type="reaction ID" value="UER00637"/>
</dbReference>
<evidence type="ECO:0000256" key="9">
    <source>
        <dbReference type="ARBA" id="ARBA00022741"/>
    </source>
</evidence>
<comment type="subcellular location">
    <subcellularLocation>
        <location evidence="1 16 17">Cytoplasm</location>
    </subcellularLocation>
</comment>
<evidence type="ECO:0000256" key="10">
    <source>
        <dbReference type="ARBA" id="ARBA00022777"/>
    </source>
</evidence>
<dbReference type="SUPFAM" id="SSF52540">
    <property type="entry name" value="P-loop containing nucleoside triphosphate hydrolases"/>
    <property type="match status" value="1"/>
</dbReference>
<comment type="catalytic activity">
    <reaction evidence="14 17">
        <text>cytidine + ATP = CMP + ADP + H(+)</text>
        <dbReference type="Rhea" id="RHEA:24674"/>
        <dbReference type="ChEBI" id="CHEBI:15378"/>
        <dbReference type="ChEBI" id="CHEBI:17562"/>
        <dbReference type="ChEBI" id="CHEBI:30616"/>
        <dbReference type="ChEBI" id="CHEBI:60377"/>
        <dbReference type="ChEBI" id="CHEBI:456216"/>
        <dbReference type="EC" id="2.7.1.48"/>
    </reaction>
</comment>
<evidence type="ECO:0000256" key="16">
    <source>
        <dbReference type="HAMAP-Rule" id="MF_00551"/>
    </source>
</evidence>
<proteinExistence type="inferred from homology"/>
<keyword evidence="9 16" id="KW-0547">Nucleotide-binding</keyword>
<evidence type="ECO:0000256" key="12">
    <source>
        <dbReference type="ARBA" id="ARBA00030641"/>
    </source>
</evidence>
<evidence type="ECO:0000256" key="11">
    <source>
        <dbReference type="ARBA" id="ARBA00022840"/>
    </source>
</evidence>
<dbReference type="CDD" id="cd02023">
    <property type="entry name" value="UMPK"/>
    <property type="match status" value="1"/>
</dbReference>
<evidence type="ECO:0000256" key="3">
    <source>
        <dbReference type="ARBA" id="ARBA00004784"/>
    </source>
</evidence>
<dbReference type="InterPro" id="IPR000764">
    <property type="entry name" value="Uridine_kinase-like"/>
</dbReference>
<dbReference type="GO" id="GO:0005524">
    <property type="term" value="F:ATP binding"/>
    <property type="evidence" value="ECO:0007669"/>
    <property type="project" value="UniProtKB-UniRule"/>
</dbReference>
<comment type="caution">
    <text evidence="19">The sequence shown here is derived from an EMBL/GenBank/DDBJ whole genome shotgun (WGS) entry which is preliminary data.</text>
</comment>
<dbReference type="Proteomes" id="UP000231056">
    <property type="component" value="Unassembled WGS sequence"/>
</dbReference>
<dbReference type="NCBIfam" id="TIGR00235">
    <property type="entry name" value="udk"/>
    <property type="match status" value="1"/>
</dbReference>
<evidence type="ECO:0000256" key="13">
    <source>
        <dbReference type="ARBA" id="ARBA00031452"/>
    </source>
</evidence>
<evidence type="ECO:0000313" key="19">
    <source>
        <dbReference type="EMBL" id="PIQ73352.1"/>
    </source>
</evidence>
<dbReference type="GO" id="GO:0004849">
    <property type="term" value="F:uridine kinase activity"/>
    <property type="evidence" value="ECO:0007669"/>
    <property type="project" value="UniProtKB-UniRule"/>
</dbReference>
<sequence>MHTPFILGIAGGTGSGKTTISEKIQDYFRDKAVYIPHDRYYKDQSEKSMEERIKTNYDHPDALETDLFIAHLKQLLDGKSIDVPIYDFTNHTRKAATTTHADPAPLIIIEGILIFDDPALRDLMDLKVFVDVPADIRILRRAKRDFEERGRTLDSVYAQYIAFARPMHEKFVEPTKEFADIIVPRGGKNEKAVSTIIHTVEKRLKAI</sequence>
<keyword evidence="11 16" id="KW-0067">ATP-binding</keyword>
<dbReference type="EMBL" id="PCVM01000070">
    <property type="protein sequence ID" value="PIQ73352.1"/>
    <property type="molecule type" value="Genomic_DNA"/>
</dbReference>
<dbReference type="GO" id="GO:0005737">
    <property type="term" value="C:cytoplasm"/>
    <property type="evidence" value="ECO:0007669"/>
    <property type="project" value="UniProtKB-SubCell"/>
</dbReference>
<gene>
    <name evidence="16" type="primary">udk</name>
    <name evidence="19" type="ORF">COV58_03010</name>
</gene>
<dbReference type="PRINTS" id="PR00988">
    <property type="entry name" value="URIDINKINASE"/>
</dbReference>